<feature type="compositionally biased region" description="Basic and acidic residues" evidence="1">
    <location>
        <begin position="67"/>
        <end position="85"/>
    </location>
</feature>
<feature type="compositionally biased region" description="Basic and acidic residues" evidence="1">
    <location>
        <begin position="169"/>
        <end position="182"/>
    </location>
</feature>
<proteinExistence type="predicted"/>
<evidence type="ECO:0000313" key="2">
    <source>
        <dbReference type="EMBL" id="KAG7158206.1"/>
    </source>
</evidence>
<reference evidence="2" key="1">
    <citation type="journal article" date="2021" name="Sci. Adv.">
        <title>The American lobster genome reveals insights on longevity, neural, and immune adaptations.</title>
        <authorList>
            <person name="Polinski J.M."/>
            <person name="Zimin A.V."/>
            <person name="Clark K.F."/>
            <person name="Kohn A.B."/>
            <person name="Sadowski N."/>
            <person name="Timp W."/>
            <person name="Ptitsyn A."/>
            <person name="Khanna P."/>
            <person name="Romanova D.Y."/>
            <person name="Williams P."/>
            <person name="Greenwood S.J."/>
            <person name="Moroz L.L."/>
            <person name="Walt D.R."/>
            <person name="Bodnar A.G."/>
        </authorList>
    </citation>
    <scope>NUCLEOTIDE SEQUENCE</scope>
    <source>
        <strain evidence="2">GMGI-L3</strain>
    </source>
</reference>
<dbReference type="AlphaFoldDB" id="A0A8J5JJ60"/>
<accession>A0A8J5JJ60</accession>
<dbReference type="EMBL" id="JAHLQT010035566">
    <property type="protein sequence ID" value="KAG7158206.1"/>
    <property type="molecule type" value="Genomic_DNA"/>
</dbReference>
<evidence type="ECO:0000313" key="3">
    <source>
        <dbReference type="Proteomes" id="UP000747542"/>
    </source>
</evidence>
<evidence type="ECO:0000256" key="1">
    <source>
        <dbReference type="SAM" id="MobiDB-lite"/>
    </source>
</evidence>
<keyword evidence="3" id="KW-1185">Reference proteome</keyword>
<dbReference type="Proteomes" id="UP000747542">
    <property type="component" value="Unassembled WGS sequence"/>
</dbReference>
<feature type="compositionally biased region" description="Basic and acidic residues" evidence="1">
    <location>
        <begin position="116"/>
        <end position="133"/>
    </location>
</feature>
<name>A0A8J5JJ60_HOMAM</name>
<protein>
    <submittedName>
        <fullName evidence="2">Uncharacterized protein</fullName>
    </submittedName>
</protein>
<feature type="region of interest" description="Disordered" evidence="1">
    <location>
        <begin position="33"/>
        <end position="182"/>
    </location>
</feature>
<comment type="caution">
    <text evidence="2">The sequence shown here is derived from an EMBL/GenBank/DDBJ whole genome shotgun (WGS) entry which is preliminary data.</text>
</comment>
<organism evidence="2 3">
    <name type="scientific">Homarus americanus</name>
    <name type="common">American lobster</name>
    <dbReference type="NCBI Taxonomy" id="6706"/>
    <lineage>
        <taxon>Eukaryota</taxon>
        <taxon>Metazoa</taxon>
        <taxon>Ecdysozoa</taxon>
        <taxon>Arthropoda</taxon>
        <taxon>Crustacea</taxon>
        <taxon>Multicrustacea</taxon>
        <taxon>Malacostraca</taxon>
        <taxon>Eumalacostraca</taxon>
        <taxon>Eucarida</taxon>
        <taxon>Decapoda</taxon>
        <taxon>Pleocyemata</taxon>
        <taxon>Astacidea</taxon>
        <taxon>Nephropoidea</taxon>
        <taxon>Nephropidae</taxon>
        <taxon>Homarus</taxon>
    </lineage>
</organism>
<gene>
    <name evidence="2" type="ORF">Hamer_G008841</name>
</gene>
<feature type="compositionally biased region" description="Basic and acidic residues" evidence="1">
    <location>
        <begin position="33"/>
        <end position="55"/>
    </location>
</feature>
<sequence>MGELRCKGRAAVCKGVGEPKQFINSTILELIKQRERDDKRMGREREKAYLKKQEITRMFQQEESEKEEIRGRRRKQEEEEKKNEEEKEEEERENEEQRRGRGGRTIIVKVSTSVNDLDHVKRNTRPHGREMEGSRPPAQRTRAASPSPLLRERSYYIGHSGDVVSKPQLTEREREMHSGSCD</sequence>